<dbReference type="GO" id="GO:0005886">
    <property type="term" value="C:plasma membrane"/>
    <property type="evidence" value="ECO:0007669"/>
    <property type="project" value="TreeGrafter"/>
</dbReference>
<dbReference type="PANTHER" id="PTHR10434">
    <property type="entry name" value="1-ACYL-SN-GLYCEROL-3-PHOSPHATE ACYLTRANSFERASE"/>
    <property type="match status" value="1"/>
</dbReference>
<dbReference type="AlphaFoldDB" id="A0A1H9TDM8"/>
<protein>
    <submittedName>
        <fullName evidence="4">1-acyl-sn-glycerol-3-phosphate acyltransferases</fullName>
    </submittedName>
</protein>
<organism evidence="4 5">
    <name type="scientific">Corynebacterium cystitidis DSM 20524</name>
    <dbReference type="NCBI Taxonomy" id="1121357"/>
    <lineage>
        <taxon>Bacteria</taxon>
        <taxon>Bacillati</taxon>
        <taxon>Actinomycetota</taxon>
        <taxon>Actinomycetes</taxon>
        <taxon>Mycobacteriales</taxon>
        <taxon>Corynebacteriaceae</taxon>
        <taxon>Corynebacterium</taxon>
    </lineage>
</organism>
<dbReference type="GO" id="GO:0003841">
    <property type="term" value="F:1-acylglycerol-3-phosphate O-acyltransferase activity"/>
    <property type="evidence" value="ECO:0007669"/>
    <property type="project" value="TreeGrafter"/>
</dbReference>
<evidence type="ECO:0000259" key="3">
    <source>
        <dbReference type="SMART" id="SM00563"/>
    </source>
</evidence>
<sequence length="277" mass="30864">MDLRTVDGQFLVPATLDTVPDHPVESQETFYQWVIGRLRALLRFQKVEVTVYGVEHVPTAGGGLFAMNHTGYYDFIFGGVPGYLRGKRLVRFMAKKEIFDKPVVGHAMRAMQHIPVDRSNGRSSVDEAVQRIKKGQLLGIFPESTISRSFELADFKNGAARIAQHADAPLIPMVIWGSQRLWTKGRKKELGRNGFPVIIRVGAPIDTSGEPDAVVDKLKASMQELLDESRAEYNERFGPFGDGADWLPASMGGSAPTLEEAREIDAKLKAEKKKRRK</sequence>
<evidence type="ECO:0000256" key="1">
    <source>
        <dbReference type="ARBA" id="ARBA00022679"/>
    </source>
</evidence>
<dbReference type="GO" id="GO:0006654">
    <property type="term" value="P:phosphatidic acid biosynthetic process"/>
    <property type="evidence" value="ECO:0007669"/>
    <property type="project" value="TreeGrafter"/>
</dbReference>
<dbReference type="Pfam" id="PF01553">
    <property type="entry name" value="Acyltransferase"/>
    <property type="match status" value="1"/>
</dbReference>
<keyword evidence="5" id="KW-1185">Reference proteome</keyword>
<dbReference type="CDD" id="cd07989">
    <property type="entry name" value="LPLAT_AGPAT-like"/>
    <property type="match status" value="1"/>
</dbReference>
<dbReference type="SUPFAM" id="SSF69593">
    <property type="entry name" value="Glycerol-3-phosphate (1)-acyltransferase"/>
    <property type="match status" value="1"/>
</dbReference>
<dbReference type="STRING" id="1121357.SAMN05661109_01424"/>
<name>A0A1H9TDM8_9CORY</name>
<dbReference type="SMART" id="SM00563">
    <property type="entry name" value="PlsC"/>
    <property type="match status" value="1"/>
</dbReference>
<dbReference type="InterPro" id="IPR002123">
    <property type="entry name" value="Plipid/glycerol_acylTrfase"/>
</dbReference>
<feature type="domain" description="Phospholipid/glycerol acyltransferase" evidence="3">
    <location>
        <begin position="63"/>
        <end position="178"/>
    </location>
</feature>
<evidence type="ECO:0000313" key="4">
    <source>
        <dbReference type="EMBL" id="SER95137.1"/>
    </source>
</evidence>
<proteinExistence type="predicted"/>
<accession>A0A1H9TDM8</accession>
<gene>
    <name evidence="4" type="ORF">SAMN05661109_01424</name>
</gene>
<evidence type="ECO:0000313" key="5">
    <source>
        <dbReference type="Proteomes" id="UP000198929"/>
    </source>
</evidence>
<reference evidence="5" key="1">
    <citation type="submission" date="2016-10" db="EMBL/GenBank/DDBJ databases">
        <authorList>
            <person name="Varghese N."/>
            <person name="Submissions S."/>
        </authorList>
    </citation>
    <scope>NUCLEOTIDE SEQUENCE [LARGE SCALE GENOMIC DNA]</scope>
    <source>
        <strain evidence="5">DSM 20524</strain>
    </source>
</reference>
<dbReference type="RefSeq" id="WP_092258277.1">
    <property type="nucleotide sequence ID" value="NZ_CP047199.1"/>
</dbReference>
<dbReference type="PANTHER" id="PTHR10434:SF55">
    <property type="entry name" value="POSSIBLE ACYLTRANSFERASE"/>
    <property type="match status" value="1"/>
</dbReference>
<keyword evidence="1 4" id="KW-0808">Transferase</keyword>
<dbReference type="EMBL" id="FOGQ01000005">
    <property type="protein sequence ID" value="SER95137.1"/>
    <property type="molecule type" value="Genomic_DNA"/>
</dbReference>
<dbReference type="Proteomes" id="UP000198929">
    <property type="component" value="Unassembled WGS sequence"/>
</dbReference>
<evidence type="ECO:0000256" key="2">
    <source>
        <dbReference type="ARBA" id="ARBA00023315"/>
    </source>
</evidence>
<keyword evidence="2 4" id="KW-0012">Acyltransferase</keyword>